<dbReference type="PANTHER" id="PTHR33731:SF2">
    <property type="entry name" value="ORGAN-SPECIFIC PROTEIN S2-LIKE"/>
    <property type="match status" value="1"/>
</dbReference>
<feature type="chain" id="PRO_5043337111" evidence="2">
    <location>
        <begin position="23"/>
        <end position="100"/>
    </location>
</feature>
<evidence type="ECO:0000256" key="1">
    <source>
        <dbReference type="SAM" id="MobiDB-lite"/>
    </source>
</evidence>
<evidence type="ECO:0000313" key="3">
    <source>
        <dbReference type="EMBL" id="CAI9109549.1"/>
    </source>
</evidence>
<dbReference type="InterPro" id="IPR024489">
    <property type="entry name" value="Organ_specific_prot"/>
</dbReference>
<keyword evidence="2" id="KW-0732">Signal</keyword>
<gene>
    <name evidence="3" type="ORF">OLC1_LOCUS17419</name>
</gene>
<organism evidence="3 4">
    <name type="scientific">Oldenlandia corymbosa var. corymbosa</name>
    <dbReference type="NCBI Taxonomy" id="529605"/>
    <lineage>
        <taxon>Eukaryota</taxon>
        <taxon>Viridiplantae</taxon>
        <taxon>Streptophyta</taxon>
        <taxon>Embryophyta</taxon>
        <taxon>Tracheophyta</taxon>
        <taxon>Spermatophyta</taxon>
        <taxon>Magnoliopsida</taxon>
        <taxon>eudicotyledons</taxon>
        <taxon>Gunneridae</taxon>
        <taxon>Pentapetalae</taxon>
        <taxon>asterids</taxon>
        <taxon>lamiids</taxon>
        <taxon>Gentianales</taxon>
        <taxon>Rubiaceae</taxon>
        <taxon>Rubioideae</taxon>
        <taxon>Spermacoceae</taxon>
        <taxon>Hedyotis-Oldenlandia complex</taxon>
        <taxon>Oldenlandia</taxon>
    </lineage>
</organism>
<dbReference type="Pfam" id="PF10950">
    <property type="entry name" value="Organ_specific"/>
    <property type="match status" value="1"/>
</dbReference>
<keyword evidence="4" id="KW-1185">Reference proteome</keyword>
<dbReference type="Proteomes" id="UP001161247">
    <property type="component" value="Chromosome 6"/>
</dbReference>
<name>A0AAV1DPD6_OLDCO</name>
<dbReference type="EMBL" id="OX459123">
    <property type="protein sequence ID" value="CAI9109549.1"/>
    <property type="molecule type" value="Genomic_DNA"/>
</dbReference>
<reference evidence="3" key="1">
    <citation type="submission" date="2023-03" db="EMBL/GenBank/DDBJ databases">
        <authorList>
            <person name="Julca I."/>
        </authorList>
    </citation>
    <scope>NUCLEOTIDE SEQUENCE</scope>
</reference>
<evidence type="ECO:0000313" key="4">
    <source>
        <dbReference type="Proteomes" id="UP001161247"/>
    </source>
</evidence>
<accession>A0AAV1DPD6</accession>
<evidence type="ECO:0000256" key="2">
    <source>
        <dbReference type="SAM" id="SignalP"/>
    </source>
</evidence>
<feature type="region of interest" description="Disordered" evidence="1">
    <location>
        <begin position="48"/>
        <end position="75"/>
    </location>
</feature>
<dbReference type="PANTHER" id="PTHR33731">
    <property type="entry name" value="PROTEIN, PUTATIVE-RELATED"/>
    <property type="match status" value="1"/>
</dbReference>
<sequence>MRPSSAVFALIFLVMFAAMVDGRRCPGTMYWKAVMKNEPMPEIISGLLREEPGSDNSNDQKCTRSSSATDQKPARVFDIRPNVIIYHNGHGDSRKSENFS</sequence>
<protein>
    <submittedName>
        <fullName evidence="3">OLC1v1009388C1</fullName>
    </submittedName>
</protein>
<proteinExistence type="predicted"/>
<feature type="compositionally biased region" description="Polar residues" evidence="1">
    <location>
        <begin position="54"/>
        <end position="70"/>
    </location>
</feature>
<dbReference type="AlphaFoldDB" id="A0AAV1DPD6"/>
<feature type="signal peptide" evidence="2">
    <location>
        <begin position="1"/>
        <end position="22"/>
    </location>
</feature>